<accession>A0ACB8R9G1</accession>
<name>A0ACB8R9G1_9AGAM</name>
<sequence length="96" mass="10904">MRAIQLAISSLHIRRNAYLPVSRLPPEMLAKIFQFLVLLDLEWTREGLGWIAVTHVCASWRAIALGCPSLWTNLTFRLGMEWAETMLGRSRGLPLA</sequence>
<dbReference type="Proteomes" id="UP000814033">
    <property type="component" value="Unassembled WGS sequence"/>
</dbReference>
<organism evidence="1 2">
    <name type="scientific">Auriscalpium vulgare</name>
    <dbReference type="NCBI Taxonomy" id="40419"/>
    <lineage>
        <taxon>Eukaryota</taxon>
        <taxon>Fungi</taxon>
        <taxon>Dikarya</taxon>
        <taxon>Basidiomycota</taxon>
        <taxon>Agaricomycotina</taxon>
        <taxon>Agaricomycetes</taxon>
        <taxon>Russulales</taxon>
        <taxon>Auriscalpiaceae</taxon>
        <taxon>Auriscalpium</taxon>
    </lineage>
</organism>
<protein>
    <submittedName>
        <fullName evidence="1">Uncharacterized protein</fullName>
    </submittedName>
</protein>
<comment type="caution">
    <text evidence="1">The sequence shown here is derived from an EMBL/GenBank/DDBJ whole genome shotgun (WGS) entry which is preliminary data.</text>
</comment>
<reference evidence="1" key="1">
    <citation type="submission" date="2021-02" db="EMBL/GenBank/DDBJ databases">
        <authorList>
            <consortium name="DOE Joint Genome Institute"/>
            <person name="Ahrendt S."/>
            <person name="Looney B.P."/>
            <person name="Miyauchi S."/>
            <person name="Morin E."/>
            <person name="Drula E."/>
            <person name="Courty P.E."/>
            <person name="Chicoki N."/>
            <person name="Fauchery L."/>
            <person name="Kohler A."/>
            <person name="Kuo A."/>
            <person name="Labutti K."/>
            <person name="Pangilinan J."/>
            <person name="Lipzen A."/>
            <person name="Riley R."/>
            <person name="Andreopoulos W."/>
            <person name="He G."/>
            <person name="Johnson J."/>
            <person name="Barry K.W."/>
            <person name="Grigoriev I.V."/>
            <person name="Nagy L."/>
            <person name="Hibbett D."/>
            <person name="Henrissat B."/>
            <person name="Matheny P.B."/>
            <person name="Labbe J."/>
            <person name="Martin F."/>
        </authorList>
    </citation>
    <scope>NUCLEOTIDE SEQUENCE</scope>
    <source>
        <strain evidence="1">FP105234-sp</strain>
    </source>
</reference>
<evidence type="ECO:0000313" key="2">
    <source>
        <dbReference type="Proteomes" id="UP000814033"/>
    </source>
</evidence>
<feature type="non-terminal residue" evidence="1">
    <location>
        <position position="96"/>
    </location>
</feature>
<dbReference type="EMBL" id="MU276213">
    <property type="protein sequence ID" value="KAI0040251.1"/>
    <property type="molecule type" value="Genomic_DNA"/>
</dbReference>
<reference evidence="1" key="2">
    <citation type="journal article" date="2022" name="New Phytol.">
        <title>Evolutionary transition to the ectomycorrhizal habit in the genomes of a hyperdiverse lineage of mushroom-forming fungi.</title>
        <authorList>
            <person name="Looney B."/>
            <person name="Miyauchi S."/>
            <person name="Morin E."/>
            <person name="Drula E."/>
            <person name="Courty P.E."/>
            <person name="Kohler A."/>
            <person name="Kuo A."/>
            <person name="LaButti K."/>
            <person name="Pangilinan J."/>
            <person name="Lipzen A."/>
            <person name="Riley R."/>
            <person name="Andreopoulos W."/>
            <person name="He G."/>
            <person name="Johnson J."/>
            <person name="Nolan M."/>
            <person name="Tritt A."/>
            <person name="Barry K.W."/>
            <person name="Grigoriev I.V."/>
            <person name="Nagy L.G."/>
            <person name="Hibbett D."/>
            <person name="Henrissat B."/>
            <person name="Matheny P.B."/>
            <person name="Labbe J."/>
            <person name="Martin F.M."/>
        </authorList>
    </citation>
    <scope>NUCLEOTIDE SEQUENCE</scope>
    <source>
        <strain evidence="1">FP105234-sp</strain>
    </source>
</reference>
<keyword evidence="2" id="KW-1185">Reference proteome</keyword>
<gene>
    <name evidence="1" type="ORF">FA95DRAFT_1472499</name>
</gene>
<proteinExistence type="predicted"/>
<evidence type="ECO:0000313" key="1">
    <source>
        <dbReference type="EMBL" id="KAI0040251.1"/>
    </source>
</evidence>